<dbReference type="Proteomes" id="UP000266188">
    <property type="component" value="Unassembled WGS sequence"/>
</dbReference>
<evidence type="ECO:0000313" key="11">
    <source>
        <dbReference type="EMBL" id="RJE19538.1"/>
    </source>
</evidence>
<dbReference type="GO" id="GO:0003677">
    <property type="term" value="F:DNA binding"/>
    <property type="evidence" value="ECO:0007669"/>
    <property type="project" value="UniProtKB-KW"/>
</dbReference>
<dbReference type="SUPFAM" id="SSF57959">
    <property type="entry name" value="Leucine zipper domain"/>
    <property type="match status" value="1"/>
</dbReference>
<dbReference type="GO" id="GO:0008652">
    <property type="term" value="P:amino acid biosynthetic process"/>
    <property type="evidence" value="ECO:0007669"/>
    <property type="project" value="UniProtKB-KW"/>
</dbReference>
<accession>A0A3A2Z8V0</accession>
<dbReference type="GO" id="GO:0003700">
    <property type="term" value="F:DNA-binding transcription factor activity"/>
    <property type="evidence" value="ECO:0007669"/>
    <property type="project" value="InterPro"/>
</dbReference>
<evidence type="ECO:0000256" key="8">
    <source>
        <dbReference type="ARBA" id="ARBA00061302"/>
    </source>
</evidence>
<evidence type="ECO:0000256" key="5">
    <source>
        <dbReference type="ARBA" id="ARBA00023159"/>
    </source>
</evidence>
<keyword evidence="6" id="KW-0804">Transcription</keyword>
<evidence type="ECO:0000256" key="2">
    <source>
        <dbReference type="ARBA" id="ARBA00022605"/>
    </source>
</evidence>
<comment type="similarity">
    <text evidence="8">Belongs to the bZIP family. GCN4 subfamily.</text>
</comment>
<keyword evidence="3" id="KW-0805">Transcription regulation</keyword>
<feature type="domain" description="BZIP" evidence="10">
    <location>
        <begin position="347"/>
        <end position="361"/>
    </location>
</feature>
<feature type="region of interest" description="Disordered" evidence="9">
    <location>
        <begin position="287"/>
        <end position="365"/>
    </location>
</feature>
<gene>
    <name evidence="11" type="ORF">PHISCL_08126</name>
</gene>
<feature type="region of interest" description="Disordered" evidence="9">
    <location>
        <begin position="88"/>
        <end position="107"/>
    </location>
</feature>
<evidence type="ECO:0000256" key="4">
    <source>
        <dbReference type="ARBA" id="ARBA00023125"/>
    </source>
</evidence>
<feature type="compositionally biased region" description="Low complexity" evidence="9">
    <location>
        <begin position="91"/>
        <end position="104"/>
    </location>
</feature>
<proteinExistence type="inferred from homology"/>
<evidence type="ECO:0000259" key="10">
    <source>
        <dbReference type="PROSITE" id="PS00036"/>
    </source>
</evidence>
<dbReference type="Pfam" id="PF07716">
    <property type="entry name" value="bZIP_2"/>
    <property type="match status" value="1"/>
</dbReference>
<dbReference type="InterPro" id="IPR046347">
    <property type="entry name" value="bZIP_sf"/>
</dbReference>
<dbReference type="AlphaFoldDB" id="A0A3A2Z8V0"/>
<evidence type="ECO:0000256" key="9">
    <source>
        <dbReference type="SAM" id="MobiDB-lite"/>
    </source>
</evidence>
<evidence type="ECO:0000256" key="7">
    <source>
        <dbReference type="ARBA" id="ARBA00023242"/>
    </source>
</evidence>
<dbReference type="EMBL" id="MVGC01000395">
    <property type="protein sequence ID" value="RJE19538.1"/>
    <property type="molecule type" value="Genomic_DNA"/>
</dbReference>
<dbReference type="FunFam" id="3.30.160.60:FF:001491">
    <property type="entry name" value="Cross-pathway control protein A"/>
    <property type="match status" value="1"/>
</dbReference>
<evidence type="ECO:0000256" key="1">
    <source>
        <dbReference type="ARBA" id="ARBA00004123"/>
    </source>
</evidence>
<organism evidence="11 12">
    <name type="scientific">Aspergillus sclerotialis</name>
    <dbReference type="NCBI Taxonomy" id="2070753"/>
    <lineage>
        <taxon>Eukaryota</taxon>
        <taxon>Fungi</taxon>
        <taxon>Dikarya</taxon>
        <taxon>Ascomycota</taxon>
        <taxon>Pezizomycotina</taxon>
        <taxon>Eurotiomycetes</taxon>
        <taxon>Eurotiomycetidae</taxon>
        <taxon>Eurotiales</taxon>
        <taxon>Aspergillaceae</taxon>
        <taxon>Aspergillus</taxon>
        <taxon>Aspergillus subgen. Polypaecilum</taxon>
    </lineage>
</organism>
<evidence type="ECO:0000313" key="12">
    <source>
        <dbReference type="Proteomes" id="UP000266188"/>
    </source>
</evidence>
<feature type="region of interest" description="Disordered" evidence="9">
    <location>
        <begin position="113"/>
        <end position="134"/>
    </location>
</feature>
<dbReference type="OrthoDB" id="5419235at2759"/>
<name>A0A3A2Z8V0_9EURO</name>
<keyword evidence="5" id="KW-0010">Activator</keyword>
<keyword evidence="7" id="KW-0539">Nucleus</keyword>
<dbReference type="PROSITE" id="PS00036">
    <property type="entry name" value="BZIP_BASIC"/>
    <property type="match status" value="1"/>
</dbReference>
<dbReference type="InterPro" id="IPR004827">
    <property type="entry name" value="bZIP"/>
</dbReference>
<sequence>MALHAPAPAASGSKLERRQQQLEQSFPAGLCALSSHACPTPSFQGLAHPAAINPQLAQYDRRHSLNLNQFSRSTAQNPQLARVISQSTGYPLSTSNRSSPSNRTHAQRYLAASVPSNSPQPNRPPVPLFNSTGNLSQNQQKALNYRRRIMSTPNIQDFSDIFDLQTSHFDGFDSTMEPSMVSPQQPLATSFTPVNDSMAGAPAGTVSPKDLMMDNSAPPSTSFTDLSTPSFESPGYFSQNTSPMFPAELELGAGHEGWDPLFPPTDESFPAIYDADSLDIATTTTLSETKPAKPPASPMIRKLSSPGQSPAPTRGVAKHSSVSGVNARQRKPLPPIKYDADDPVAVKRARNTEAARKSRARKLKRQDDMEARIAELEKMLEEAQQREQYWKALAENKA</sequence>
<dbReference type="CDD" id="cd12193">
    <property type="entry name" value="bZIP_GCN4"/>
    <property type="match status" value="1"/>
</dbReference>
<feature type="region of interest" description="Disordered" evidence="9">
    <location>
        <begin position="1"/>
        <end position="21"/>
    </location>
</feature>
<keyword evidence="4" id="KW-0238">DNA-binding</keyword>
<keyword evidence="12" id="KW-1185">Reference proteome</keyword>
<dbReference type="GO" id="GO:0005634">
    <property type="term" value="C:nucleus"/>
    <property type="evidence" value="ECO:0007669"/>
    <property type="project" value="UniProtKB-SubCell"/>
</dbReference>
<dbReference type="STRING" id="2070753.A0A3A2Z8V0"/>
<evidence type="ECO:0000256" key="3">
    <source>
        <dbReference type="ARBA" id="ARBA00023015"/>
    </source>
</evidence>
<comment type="subcellular location">
    <subcellularLocation>
        <location evidence="1">Nucleus</location>
    </subcellularLocation>
</comment>
<keyword evidence="2" id="KW-0028">Amino-acid biosynthesis</keyword>
<protein>
    <submittedName>
        <fullName evidence="11">Control protein</fullName>
    </submittedName>
</protein>
<evidence type="ECO:0000256" key="6">
    <source>
        <dbReference type="ARBA" id="ARBA00023163"/>
    </source>
</evidence>
<dbReference type="Gene3D" id="3.30.160.60">
    <property type="entry name" value="Classic Zinc Finger"/>
    <property type="match status" value="1"/>
</dbReference>
<reference evidence="12" key="1">
    <citation type="submission" date="2017-02" db="EMBL/GenBank/DDBJ databases">
        <authorList>
            <person name="Tafer H."/>
            <person name="Lopandic K."/>
        </authorList>
    </citation>
    <scope>NUCLEOTIDE SEQUENCE [LARGE SCALE GENOMIC DNA]</scope>
    <source>
        <strain evidence="12">CBS 366.77</strain>
    </source>
</reference>
<comment type="caution">
    <text evidence="11">The sequence shown here is derived from an EMBL/GenBank/DDBJ whole genome shotgun (WGS) entry which is preliminary data.</text>
</comment>